<dbReference type="EMBL" id="AVOT02000831">
    <property type="protein sequence ID" value="MBW0464616.1"/>
    <property type="molecule type" value="Genomic_DNA"/>
</dbReference>
<proteinExistence type="predicted"/>
<reference evidence="1" key="1">
    <citation type="submission" date="2021-03" db="EMBL/GenBank/DDBJ databases">
        <title>Draft genome sequence of rust myrtle Austropuccinia psidii MF-1, a brazilian biotype.</title>
        <authorList>
            <person name="Quecine M.C."/>
            <person name="Pachon D.M.R."/>
            <person name="Bonatelli M.L."/>
            <person name="Correr F.H."/>
            <person name="Franceschini L.M."/>
            <person name="Leite T.F."/>
            <person name="Margarido G.R.A."/>
            <person name="Almeida C.A."/>
            <person name="Ferrarezi J.A."/>
            <person name="Labate C.A."/>
        </authorList>
    </citation>
    <scope>NUCLEOTIDE SEQUENCE</scope>
    <source>
        <strain evidence="1">MF-1</strain>
    </source>
</reference>
<keyword evidence="2" id="KW-1185">Reference proteome</keyword>
<protein>
    <submittedName>
        <fullName evidence="1">Uncharacterized protein</fullName>
    </submittedName>
</protein>
<gene>
    <name evidence="1" type="ORF">O181_004331</name>
</gene>
<organism evidence="1 2">
    <name type="scientific">Austropuccinia psidii MF-1</name>
    <dbReference type="NCBI Taxonomy" id="1389203"/>
    <lineage>
        <taxon>Eukaryota</taxon>
        <taxon>Fungi</taxon>
        <taxon>Dikarya</taxon>
        <taxon>Basidiomycota</taxon>
        <taxon>Pucciniomycotina</taxon>
        <taxon>Pucciniomycetes</taxon>
        <taxon>Pucciniales</taxon>
        <taxon>Sphaerophragmiaceae</taxon>
        <taxon>Austropuccinia</taxon>
    </lineage>
</organism>
<dbReference type="Proteomes" id="UP000765509">
    <property type="component" value="Unassembled WGS sequence"/>
</dbReference>
<sequence length="93" mass="10703">MIREYNTPSKRFPVQHELANRLFQSVRGHPQPALITPYPKIQGILHVCSLSFHPNFFPFYYVCVDHLGVQDLTCQTYNSSSSAMDSIFAPHYT</sequence>
<evidence type="ECO:0000313" key="1">
    <source>
        <dbReference type="EMBL" id="MBW0464616.1"/>
    </source>
</evidence>
<evidence type="ECO:0000313" key="2">
    <source>
        <dbReference type="Proteomes" id="UP000765509"/>
    </source>
</evidence>
<comment type="caution">
    <text evidence="1">The sequence shown here is derived from an EMBL/GenBank/DDBJ whole genome shotgun (WGS) entry which is preliminary data.</text>
</comment>
<accession>A0A9Q3BGN9</accession>
<name>A0A9Q3BGN9_9BASI</name>
<dbReference type="AlphaFoldDB" id="A0A9Q3BGN9"/>